<organism evidence="5 6">
    <name type="scientific">Dreissena polymorpha</name>
    <name type="common">Zebra mussel</name>
    <name type="synonym">Mytilus polymorpha</name>
    <dbReference type="NCBI Taxonomy" id="45954"/>
    <lineage>
        <taxon>Eukaryota</taxon>
        <taxon>Metazoa</taxon>
        <taxon>Spiralia</taxon>
        <taxon>Lophotrochozoa</taxon>
        <taxon>Mollusca</taxon>
        <taxon>Bivalvia</taxon>
        <taxon>Autobranchia</taxon>
        <taxon>Heteroconchia</taxon>
        <taxon>Euheterodonta</taxon>
        <taxon>Imparidentia</taxon>
        <taxon>Neoheterodontei</taxon>
        <taxon>Myida</taxon>
        <taxon>Dreissenoidea</taxon>
        <taxon>Dreissenidae</taxon>
        <taxon>Dreissena</taxon>
    </lineage>
</organism>
<comment type="subcellular location">
    <subcellularLocation>
        <location evidence="1">Nucleus</location>
    </subcellularLocation>
</comment>
<accession>A0A9D4G1U9</accession>
<dbReference type="GO" id="GO:0010468">
    <property type="term" value="P:regulation of gene expression"/>
    <property type="evidence" value="ECO:0007669"/>
    <property type="project" value="TreeGrafter"/>
</dbReference>
<dbReference type="EMBL" id="JAIWYP010000006">
    <property type="protein sequence ID" value="KAH3807599.1"/>
    <property type="molecule type" value="Genomic_DNA"/>
</dbReference>
<dbReference type="InterPro" id="IPR051630">
    <property type="entry name" value="Corepressor-Demethylase"/>
</dbReference>
<dbReference type="SUPFAM" id="SSF48452">
    <property type="entry name" value="TPR-like"/>
    <property type="match status" value="1"/>
</dbReference>
<dbReference type="InterPro" id="IPR019734">
    <property type="entry name" value="TPR_rpt"/>
</dbReference>
<evidence type="ECO:0000313" key="6">
    <source>
        <dbReference type="Proteomes" id="UP000828390"/>
    </source>
</evidence>
<dbReference type="GO" id="GO:0044666">
    <property type="term" value="C:MLL3/4 complex"/>
    <property type="evidence" value="ECO:0007669"/>
    <property type="project" value="TreeGrafter"/>
</dbReference>
<keyword evidence="6" id="KW-1185">Reference proteome</keyword>
<name>A0A9D4G1U9_DREPO</name>
<keyword evidence="2" id="KW-0539">Nucleus</keyword>
<dbReference type="PANTHER" id="PTHR14017">
    <property type="entry name" value="LYSINE-SPECIFIC DEMETHYLASE"/>
    <property type="match status" value="1"/>
</dbReference>
<dbReference type="PROSITE" id="PS50005">
    <property type="entry name" value="TPR"/>
    <property type="match status" value="1"/>
</dbReference>
<dbReference type="GO" id="GO:0031490">
    <property type="term" value="F:chromatin DNA binding"/>
    <property type="evidence" value="ECO:0007669"/>
    <property type="project" value="TreeGrafter"/>
</dbReference>
<sequence>MLEMASDNENLELTEGEHRLIMKYDSCHFGFLKLDKPDEAQTKLLLEKGVKFYEYVIKAAVRQAKRDKSGQPAIESAIFCRLGHLLLLLEQYEKALSAYQKYYHLEENHWKNAPFLYGLGFVYFHFNAYQL</sequence>
<reference evidence="5" key="1">
    <citation type="journal article" date="2019" name="bioRxiv">
        <title>The Genome of the Zebra Mussel, Dreissena polymorpha: A Resource for Invasive Species Research.</title>
        <authorList>
            <person name="McCartney M.A."/>
            <person name="Auch B."/>
            <person name="Kono T."/>
            <person name="Mallez S."/>
            <person name="Zhang Y."/>
            <person name="Obille A."/>
            <person name="Becker A."/>
            <person name="Abrahante J.E."/>
            <person name="Garbe J."/>
            <person name="Badalamenti J.P."/>
            <person name="Herman A."/>
            <person name="Mangelson H."/>
            <person name="Liachko I."/>
            <person name="Sullivan S."/>
            <person name="Sone E.D."/>
            <person name="Koren S."/>
            <person name="Silverstein K.A.T."/>
            <person name="Beckman K.B."/>
            <person name="Gohl D.M."/>
        </authorList>
    </citation>
    <scope>NUCLEOTIDE SEQUENCE</scope>
    <source>
        <strain evidence="5">Duluth1</strain>
        <tissue evidence="5">Whole animal</tissue>
    </source>
</reference>
<dbReference type="PANTHER" id="PTHR14017:SF1">
    <property type="entry name" value="LD02225P"/>
    <property type="match status" value="1"/>
</dbReference>
<evidence type="ECO:0000256" key="1">
    <source>
        <dbReference type="ARBA" id="ARBA00004123"/>
    </source>
</evidence>
<proteinExistence type="inferred from homology"/>
<dbReference type="GO" id="GO:0000978">
    <property type="term" value="F:RNA polymerase II cis-regulatory region sequence-specific DNA binding"/>
    <property type="evidence" value="ECO:0007669"/>
    <property type="project" value="TreeGrafter"/>
</dbReference>
<evidence type="ECO:0000256" key="4">
    <source>
        <dbReference type="PROSITE-ProRule" id="PRU00339"/>
    </source>
</evidence>
<evidence type="ECO:0000256" key="3">
    <source>
        <dbReference type="ARBA" id="ARBA00034483"/>
    </source>
</evidence>
<keyword evidence="4" id="KW-0802">TPR repeat</keyword>
<gene>
    <name evidence="5" type="ORF">DPMN_135945</name>
</gene>
<reference evidence="5" key="2">
    <citation type="submission" date="2020-11" db="EMBL/GenBank/DDBJ databases">
        <authorList>
            <person name="McCartney M.A."/>
            <person name="Auch B."/>
            <person name="Kono T."/>
            <person name="Mallez S."/>
            <person name="Becker A."/>
            <person name="Gohl D.M."/>
            <person name="Silverstein K.A.T."/>
            <person name="Koren S."/>
            <person name="Bechman K.B."/>
            <person name="Herman A."/>
            <person name="Abrahante J.E."/>
            <person name="Garbe J."/>
        </authorList>
    </citation>
    <scope>NUCLEOTIDE SEQUENCE</scope>
    <source>
        <strain evidence="5">Duluth1</strain>
        <tissue evidence="5">Whole animal</tissue>
    </source>
</reference>
<dbReference type="InterPro" id="IPR011990">
    <property type="entry name" value="TPR-like_helical_dom_sf"/>
</dbReference>
<comment type="similarity">
    <text evidence="3">Belongs to the UTX family.</text>
</comment>
<evidence type="ECO:0000256" key="2">
    <source>
        <dbReference type="ARBA" id="ARBA00023242"/>
    </source>
</evidence>
<feature type="repeat" description="TPR" evidence="4">
    <location>
        <begin position="76"/>
        <end position="109"/>
    </location>
</feature>
<feature type="non-terminal residue" evidence="5">
    <location>
        <position position="131"/>
    </location>
</feature>
<comment type="caution">
    <text evidence="5">The sequence shown here is derived from an EMBL/GenBank/DDBJ whole genome shotgun (WGS) entry which is preliminary data.</text>
</comment>
<dbReference type="GO" id="GO:0071558">
    <property type="term" value="F:histone H3K27me2/H3K27me3 demethylase activity"/>
    <property type="evidence" value="ECO:0007669"/>
    <property type="project" value="TreeGrafter"/>
</dbReference>
<evidence type="ECO:0000313" key="5">
    <source>
        <dbReference type="EMBL" id="KAH3807599.1"/>
    </source>
</evidence>
<dbReference type="Gene3D" id="1.25.40.10">
    <property type="entry name" value="Tetratricopeptide repeat domain"/>
    <property type="match status" value="1"/>
</dbReference>
<protein>
    <submittedName>
        <fullName evidence="5">Uncharacterized protein</fullName>
    </submittedName>
</protein>
<dbReference type="AlphaFoldDB" id="A0A9D4G1U9"/>
<dbReference type="Proteomes" id="UP000828390">
    <property type="component" value="Unassembled WGS sequence"/>
</dbReference>